<dbReference type="GO" id="GO:0097003">
    <property type="term" value="F:adipokinetic hormone receptor activity"/>
    <property type="evidence" value="ECO:0007669"/>
    <property type="project" value="TreeGrafter"/>
</dbReference>
<feature type="domain" description="G-protein coupled receptors family 1 profile" evidence="10">
    <location>
        <begin position="207"/>
        <end position="397"/>
    </location>
</feature>
<feature type="region of interest" description="Disordered" evidence="8">
    <location>
        <begin position="438"/>
        <end position="467"/>
    </location>
</feature>
<feature type="transmembrane region" description="Helical" evidence="9">
    <location>
        <begin position="378"/>
        <end position="400"/>
    </location>
</feature>
<evidence type="ECO:0000256" key="2">
    <source>
        <dbReference type="ARBA" id="ARBA00010663"/>
    </source>
</evidence>
<dbReference type="PANTHER" id="PTHR24241">
    <property type="entry name" value="NEUROPEPTIDE RECEPTOR-RELATED G-PROTEIN COUPLED RECEPTOR"/>
    <property type="match status" value="1"/>
</dbReference>
<keyword evidence="3" id="KW-1003">Cell membrane</keyword>
<dbReference type="OMA" id="FNDGHRI"/>
<comment type="subcellular location">
    <subcellularLocation>
        <location evidence="1">Cell membrane</location>
        <topology evidence="1">Multi-pass membrane protein</topology>
    </subcellularLocation>
</comment>
<proteinExistence type="inferred from homology"/>
<evidence type="ECO:0000256" key="3">
    <source>
        <dbReference type="ARBA" id="ARBA00022475"/>
    </source>
</evidence>
<evidence type="ECO:0000313" key="11">
    <source>
        <dbReference type="EMBL" id="ODM89590.1"/>
    </source>
</evidence>
<dbReference type="Proteomes" id="UP000094527">
    <property type="component" value="Unassembled WGS sequence"/>
</dbReference>
<dbReference type="GO" id="GO:0032870">
    <property type="term" value="P:cellular response to hormone stimulus"/>
    <property type="evidence" value="ECO:0007669"/>
    <property type="project" value="TreeGrafter"/>
</dbReference>
<dbReference type="InterPro" id="IPR017452">
    <property type="entry name" value="GPCR_Rhodpsn_7TM"/>
</dbReference>
<dbReference type="Gene3D" id="1.20.1070.10">
    <property type="entry name" value="Rhodopsin 7-helix transmembrane proteins"/>
    <property type="match status" value="1"/>
</dbReference>
<protein>
    <submittedName>
        <fullName evidence="11">Gonadotropin-releasing hormone II receptor</fullName>
    </submittedName>
</protein>
<keyword evidence="5 9" id="KW-1133">Transmembrane helix</keyword>
<evidence type="ECO:0000259" key="10">
    <source>
        <dbReference type="PROSITE" id="PS50262"/>
    </source>
</evidence>
<dbReference type="PRINTS" id="PR00237">
    <property type="entry name" value="GPCRRHODOPSN"/>
</dbReference>
<evidence type="ECO:0000256" key="6">
    <source>
        <dbReference type="ARBA" id="ARBA00023136"/>
    </source>
</evidence>
<reference evidence="11 12" key="1">
    <citation type="journal article" date="2016" name="Genome Biol. Evol.">
        <title>Gene Family Evolution Reflects Adaptation to Soil Environmental Stressors in the Genome of the Collembolan Orchesella cincta.</title>
        <authorList>
            <person name="Faddeeva-Vakhrusheva A."/>
            <person name="Derks M.F."/>
            <person name="Anvar S.Y."/>
            <person name="Agamennone V."/>
            <person name="Suring W."/>
            <person name="Smit S."/>
            <person name="van Straalen N.M."/>
            <person name="Roelofs D."/>
        </authorList>
    </citation>
    <scope>NUCLEOTIDE SEQUENCE [LARGE SCALE GENOMIC DNA]</scope>
    <source>
        <tissue evidence="11">Mixed pool</tissue>
    </source>
</reference>
<dbReference type="GO" id="GO:0005886">
    <property type="term" value="C:plasma membrane"/>
    <property type="evidence" value="ECO:0007669"/>
    <property type="project" value="UniProtKB-SubCell"/>
</dbReference>
<evidence type="ECO:0000256" key="5">
    <source>
        <dbReference type="ARBA" id="ARBA00022989"/>
    </source>
</evidence>
<comment type="similarity">
    <text evidence="2">Belongs to the G-protein coupled receptor 1 family.</text>
</comment>
<dbReference type="AlphaFoldDB" id="A0A1D2M9E0"/>
<keyword evidence="12" id="KW-1185">Reference proteome</keyword>
<evidence type="ECO:0000256" key="4">
    <source>
        <dbReference type="ARBA" id="ARBA00022692"/>
    </source>
</evidence>
<evidence type="ECO:0000313" key="12">
    <source>
        <dbReference type="Proteomes" id="UP000094527"/>
    </source>
</evidence>
<accession>A0A1D2M9E0</accession>
<dbReference type="GO" id="GO:0004930">
    <property type="term" value="F:G protein-coupled receptor activity"/>
    <property type="evidence" value="ECO:0007669"/>
    <property type="project" value="InterPro"/>
</dbReference>
<feature type="transmembrane region" description="Helical" evidence="9">
    <location>
        <begin position="286"/>
        <end position="309"/>
    </location>
</feature>
<dbReference type="EMBL" id="LJIJ01002519">
    <property type="protein sequence ID" value="ODM89590.1"/>
    <property type="molecule type" value="Genomic_DNA"/>
</dbReference>
<feature type="compositionally biased region" description="Low complexity" evidence="8">
    <location>
        <begin position="438"/>
        <end position="458"/>
    </location>
</feature>
<feature type="transmembrane region" description="Helical" evidence="9">
    <location>
        <begin position="206"/>
        <end position="227"/>
    </location>
</feature>
<dbReference type="InterPro" id="IPR000276">
    <property type="entry name" value="GPCR_Rhodpsn"/>
</dbReference>
<dbReference type="PROSITE" id="PS50262">
    <property type="entry name" value="G_PROTEIN_RECEP_F1_2"/>
    <property type="match status" value="1"/>
</dbReference>
<gene>
    <name evidence="11" type="ORF">Ocin01_17092</name>
</gene>
<evidence type="ECO:0000256" key="1">
    <source>
        <dbReference type="ARBA" id="ARBA00004651"/>
    </source>
</evidence>
<name>A0A1D2M9E0_ORCCI</name>
<dbReference type="SUPFAM" id="SSF81321">
    <property type="entry name" value="Family A G protein-coupled receptor-like"/>
    <property type="match status" value="1"/>
</dbReference>
<keyword evidence="6 9" id="KW-0472">Membrane</keyword>
<dbReference type="STRING" id="48709.A0A1D2M9E0"/>
<evidence type="ECO:0000256" key="7">
    <source>
        <dbReference type="ARBA" id="ARBA00023170"/>
    </source>
</evidence>
<dbReference type="OrthoDB" id="6435638at2759"/>
<evidence type="ECO:0000256" key="9">
    <source>
        <dbReference type="SAM" id="Phobius"/>
    </source>
</evidence>
<feature type="transmembrane region" description="Helical" evidence="9">
    <location>
        <begin position="66"/>
        <end position="97"/>
    </location>
</feature>
<evidence type="ECO:0000256" key="8">
    <source>
        <dbReference type="SAM" id="MobiDB-lite"/>
    </source>
</evidence>
<organism evidence="11 12">
    <name type="scientific">Orchesella cincta</name>
    <name type="common">Springtail</name>
    <name type="synonym">Podura cincta</name>
    <dbReference type="NCBI Taxonomy" id="48709"/>
    <lineage>
        <taxon>Eukaryota</taxon>
        <taxon>Metazoa</taxon>
        <taxon>Ecdysozoa</taxon>
        <taxon>Arthropoda</taxon>
        <taxon>Hexapoda</taxon>
        <taxon>Collembola</taxon>
        <taxon>Entomobryomorpha</taxon>
        <taxon>Entomobryoidea</taxon>
        <taxon>Orchesellidae</taxon>
        <taxon>Orchesellinae</taxon>
        <taxon>Orchesella</taxon>
    </lineage>
</organism>
<feature type="transmembrane region" description="Helical" evidence="9">
    <location>
        <begin position="342"/>
        <end position="366"/>
    </location>
</feature>
<dbReference type="PANTHER" id="PTHR24241:SF59">
    <property type="entry name" value="ADIPOKINETIC HORMONE RECEPTOR, ISOFORM C"/>
    <property type="match status" value="1"/>
</dbReference>
<dbReference type="GO" id="GO:0042277">
    <property type="term" value="F:peptide binding"/>
    <property type="evidence" value="ECO:0007669"/>
    <property type="project" value="TreeGrafter"/>
</dbReference>
<comment type="caution">
    <text evidence="11">The sequence shown here is derived from an EMBL/GenBank/DDBJ whole genome shotgun (WGS) entry which is preliminary data.</text>
</comment>
<keyword evidence="4 9" id="KW-0812">Transmembrane</keyword>
<sequence>MAHNTPLQSPTDLPSDTLHEIDSLYEEVTVTAIPFSYTSYSPPEQSSTPGELPIDMRFNDGHRIAIILYTLLMTVSAVGNMYVFGSIVSGFNITIYLSPFNSENFDKTLTTYNLDLDPLSLILLLLKKSVKNGPLKIHPRKPSSLDRGLMCDVPHDAIGGGYYYFLFVLWEPFQNLELFSLDRLERHSFVEAGDAMCRIMSFFRNIFGLYLSGFVIMIVSLDCYFAVVKPLGTHRANRRGRVMLVFAWIASFICSSPQRITHILRGISNASPSIPFHRRGLRCLNFFGFVFMYLLPLLTIIGCYSCILVEIYRINSTQRNGAELRRSNMGCFRQSKIKTLKMTVIIVTTFFLCWTPYNVMSLWYWFDKPSAQKVDQRIQKALFLFACTNSCVNPIIYGLFHFRKTETSTHASRNEGNTTEIPLPLEPNQCCVIENSESSRNTPAMTSSSSSKETNFSSCPFEEQGQA</sequence>
<dbReference type="Pfam" id="PF00001">
    <property type="entry name" value="7tm_1"/>
    <property type="match status" value="1"/>
</dbReference>
<keyword evidence="7 11" id="KW-0675">Receptor</keyword>